<proteinExistence type="predicted"/>
<keyword evidence="1" id="KW-0472">Membrane</keyword>
<reference evidence="2 3" key="1">
    <citation type="journal article" date="2016" name="Nat. Commun.">
        <title>Thousands of microbial genomes shed light on interconnected biogeochemical processes in an aquifer system.</title>
        <authorList>
            <person name="Anantharaman K."/>
            <person name="Brown C.T."/>
            <person name="Hug L.A."/>
            <person name="Sharon I."/>
            <person name="Castelle C.J."/>
            <person name="Probst A.J."/>
            <person name="Thomas B.C."/>
            <person name="Singh A."/>
            <person name="Wilkins M.J."/>
            <person name="Karaoz U."/>
            <person name="Brodie E.L."/>
            <person name="Williams K.H."/>
            <person name="Hubbard S.S."/>
            <person name="Banfield J.F."/>
        </authorList>
    </citation>
    <scope>NUCLEOTIDE SEQUENCE [LARGE SCALE GENOMIC DNA]</scope>
</reference>
<comment type="caution">
    <text evidence="2">The sequence shown here is derived from an EMBL/GenBank/DDBJ whole genome shotgun (WGS) entry which is preliminary data.</text>
</comment>
<evidence type="ECO:0000313" key="3">
    <source>
        <dbReference type="Proteomes" id="UP000176308"/>
    </source>
</evidence>
<feature type="transmembrane region" description="Helical" evidence="1">
    <location>
        <begin position="52"/>
        <end position="79"/>
    </location>
</feature>
<sequence>MINVKHLLKVTSVWTSIVYVICYFGVAMYPSIRMMTMRYALHANVDFVSTYFGFGYFISGLIIWNVIALLAVWLFAWLFNIIKQ</sequence>
<evidence type="ECO:0000313" key="2">
    <source>
        <dbReference type="EMBL" id="OGZ70263.1"/>
    </source>
</evidence>
<feature type="transmembrane region" description="Helical" evidence="1">
    <location>
        <begin position="12"/>
        <end position="32"/>
    </location>
</feature>
<gene>
    <name evidence="2" type="ORF">A2904_01195</name>
</gene>
<dbReference type="Pfam" id="PF18926">
    <property type="entry name" value="DUF5676"/>
    <property type="match status" value="1"/>
</dbReference>
<evidence type="ECO:0000256" key="1">
    <source>
        <dbReference type="SAM" id="Phobius"/>
    </source>
</evidence>
<protein>
    <submittedName>
        <fullName evidence="2">Uncharacterized protein</fullName>
    </submittedName>
</protein>
<dbReference type="EMBL" id="MHOX01000031">
    <property type="protein sequence ID" value="OGZ70263.1"/>
    <property type="molecule type" value="Genomic_DNA"/>
</dbReference>
<accession>A0A1G2I651</accession>
<name>A0A1G2I651_9BACT</name>
<dbReference type="AlphaFoldDB" id="A0A1G2I651"/>
<keyword evidence="1" id="KW-0812">Transmembrane</keyword>
<dbReference type="InterPro" id="IPR044020">
    <property type="entry name" value="DUF5676"/>
</dbReference>
<keyword evidence="1" id="KW-1133">Transmembrane helix</keyword>
<dbReference type="Proteomes" id="UP000176308">
    <property type="component" value="Unassembled WGS sequence"/>
</dbReference>
<organism evidence="2 3">
    <name type="scientific">Candidatus Staskawiczbacteria bacterium RIFCSPLOWO2_01_FULL_33_9</name>
    <dbReference type="NCBI Taxonomy" id="1802211"/>
    <lineage>
        <taxon>Bacteria</taxon>
        <taxon>Candidatus Staskawicziibacteriota</taxon>
    </lineage>
</organism>